<dbReference type="EnsemblMetazoa" id="XM_050652360.1">
    <property type="protein sequence ID" value="XP_050508317.1"/>
    <property type="gene ID" value="LOC126885666"/>
</dbReference>
<evidence type="ECO:0000313" key="3">
    <source>
        <dbReference type="Proteomes" id="UP001652700"/>
    </source>
</evidence>
<keyword evidence="3" id="KW-1185">Reference proteome</keyword>
<feature type="region of interest" description="Disordered" evidence="1">
    <location>
        <begin position="92"/>
        <end position="111"/>
    </location>
</feature>
<dbReference type="GeneID" id="126885666"/>
<protein>
    <submittedName>
        <fullName evidence="2">Uncharacterized protein</fullName>
    </submittedName>
</protein>
<accession>A0ABM5KDP2</accession>
<dbReference type="Proteomes" id="UP001652700">
    <property type="component" value="Unplaced"/>
</dbReference>
<sequence length="111" mass="12274">MGPLNTYYIQAIERFMRNNRGRLVTQYEVSKLLGEAFPLAATPTIAVKRFGKCGIVPINRQKFTDIDFAAAMTTEISVQGSTSLQEAENQELAVEDQEEASTMVLGKDIAD</sequence>
<dbReference type="RefSeq" id="XP_050508317.1">
    <property type="nucleotide sequence ID" value="XM_050652360.1"/>
</dbReference>
<name>A0ABM5KDP2_DIAVI</name>
<organism evidence="2 3">
    <name type="scientific">Diabrotica virgifera virgifera</name>
    <name type="common">western corn rootworm</name>
    <dbReference type="NCBI Taxonomy" id="50390"/>
    <lineage>
        <taxon>Eukaryota</taxon>
        <taxon>Metazoa</taxon>
        <taxon>Ecdysozoa</taxon>
        <taxon>Arthropoda</taxon>
        <taxon>Hexapoda</taxon>
        <taxon>Insecta</taxon>
        <taxon>Pterygota</taxon>
        <taxon>Neoptera</taxon>
        <taxon>Endopterygota</taxon>
        <taxon>Coleoptera</taxon>
        <taxon>Polyphaga</taxon>
        <taxon>Cucujiformia</taxon>
        <taxon>Chrysomeloidea</taxon>
        <taxon>Chrysomelidae</taxon>
        <taxon>Galerucinae</taxon>
        <taxon>Diabroticina</taxon>
        <taxon>Diabroticites</taxon>
        <taxon>Diabrotica</taxon>
    </lineage>
</organism>
<reference evidence="2" key="1">
    <citation type="submission" date="2025-05" db="UniProtKB">
        <authorList>
            <consortium name="EnsemblMetazoa"/>
        </authorList>
    </citation>
    <scope>IDENTIFICATION</scope>
</reference>
<proteinExistence type="predicted"/>
<evidence type="ECO:0000313" key="2">
    <source>
        <dbReference type="EnsemblMetazoa" id="XP_050508317.1"/>
    </source>
</evidence>
<evidence type="ECO:0000256" key="1">
    <source>
        <dbReference type="SAM" id="MobiDB-lite"/>
    </source>
</evidence>